<name>A0A0R2EQK2_9LACO</name>
<organism evidence="2 3">
    <name type="scientific">Secundilactobacillus similis DSM 23365 = JCM 2765</name>
    <dbReference type="NCBI Taxonomy" id="1423804"/>
    <lineage>
        <taxon>Bacteria</taxon>
        <taxon>Bacillati</taxon>
        <taxon>Bacillota</taxon>
        <taxon>Bacilli</taxon>
        <taxon>Lactobacillales</taxon>
        <taxon>Lactobacillaceae</taxon>
        <taxon>Secundilactobacillus</taxon>
    </lineage>
</organism>
<feature type="transmembrane region" description="Helical" evidence="1">
    <location>
        <begin position="176"/>
        <end position="197"/>
    </location>
</feature>
<keyword evidence="1" id="KW-0472">Membrane</keyword>
<dbReference type="OrthoDB" id="9813051at2"/>
<feature type="transmembrane region" description="Helical" evidence="1">
    <location>
        <begin position="89"/>
        <end position="108"/>
    </location>
</feature>
<dbReference type="PATRIC" id="fig|1423804.4.peg.2101"/>
<evidence type="ECO:0000313" key="2">
    <source>
        <dbReference type="EMBL" id="KRN18401.1"/>
    </source>
</evidence>
<dbReference type="Proteomes" id="UP000051442">
    <property type="component" value="Unassembled WGS sequence"/>
</dbReference>
<dbReference type="Pfam" id="PF07314">
    <property type="entry name" value="Lit"/>
    <property type="match status" value="1"/>
</dbReference>
<keyword evidence="1" id="KW-1133">Transmembrane helix</keyword>
<accession>A0A0R2EQK2</accession>
<evidence type="ECO:0000256" key="1">
    <source>
        <dbReference type="SAM" id="Phobius"/>
    </source>
</evidence>
<dbReference type="NCBIfam" id="TIGR01906">
    <property type="entry name" value="integ_TIGR01906"/>
    <property type="match status" value="1"/>
</dbReference>
<proteinExistence type="predicted"/>
<feature type="transmembrane region" description="Helical" evidence="1">
    <location>
        <begin position="120"/>
        <end position="140"/>
    </location>
</feature>
<evidence type="ECO:0000313" key="3">
    <source>
        <dbReference type="Proteomes" id="UP000051442"/>
    </source>
</evidence>
<keyword evidence="1" id="KW-0812">Transmembrane</keyword>
<feature type="transmembrane region" description="Helical" evidence="1">
    <location>
        <begin position="7"/>
        <end position="30"/>
    </location>
</feature>
<dbReference type="InterPro" id="IPR010178">
    <property type="entry name" value="Lit"/>
</dbReference>
<dbReference type="EMBL" id="AYZM01000149">
    <property type="protein sequence ID" value="KRN18401.1"/>
    <property type="molecule type" value="Genomic_DNA"/>
</dbReference>
<gene>
    <name evidence="2" type="ORF">FD14_GL001936</name>
</gene>
<comment type="caution">
    <text evidence="2">The sequence shown here is derived from an EMBL/GenBank/DDBJ whole genome shotgun (WGS) entry which is preliminary data.</text>
</comment>
<evidence type="ECO:0008006" key="4">
    <source>
        <dbReference type="Google" id="ProtNLM"/>
    </source>
</evidence>
<sequence>MKQGVQWTLLFLAIVSLAIFITINSMWLYWLNVVLGDLSRVVGISTGRIMDNYGQLLSYLQLPWIHHLSMMDFPTSPSGRQHFSDVKNLFLLNNAVLIVTIVPAWRFLRRLWRTNQVWRLIRPFQVAAVVPILAGMMMAINFNQFFIAFHKTLFRNSDWLFNPQFDPIILVLPESFFSQCFIFAFLLFELVMIWGIWSGKESFNRL</sequence>
<protein>
    <recommendedName>
        <fullName evidence="4">Integral membrane protein</fullName>
    </recommendedName>
</protein>
<reference evidence="2 3" key="1">
    <citation type="journal article" date="2015" name="Genome Announc.">
        <title>Expanding the biotechnology potential of lactobacilli through comparative genomics of 213 strains and associated genera.</title>
        <authorList>
            <person name="Sun Z."/>
            <person name="Harris H.M."/>
            <person name="McCann A."/>
            <person name="Guo C."/>
            <person name="Argimon S."/>
            <person name="Zhang W."/>
            <person name="Yang X."/>
            <person name="Jeffery I.B."/>
            <person name="Cooney J.C."/>
            <person name="Kagawa T.F."/>
            <person name="Liu W."/>
            <person name="Song Y."/>
            <person name="Salvetti E."/>
            <person name="Wrobel A."/>
            <person name="Rasinkangas P."/>
            <person name="Parkhill J."/>
            <person name="Rea M.C."/>
            <person name="O'Sullivan O."/>
            <person name="Ritari J."/>
            <person name="Douillard F.P."/>
            <person name="Paul Ross R."/>
            <person name="Yang R."/>
            <person name="Briner A.E."/>
            <person name="Felis G.E."/>
            <person name="de Vos W.M."/>
            <person name="Barrangou R."/>
            <person name="Klaenhammer T.R."/>
            <person name="Caufield P.W."/>
            <person name="Cui Y."/>
            <person name="Zhang H."/>
            <person name="O'Toole P.W."/>
        </authorList>
    </citation>
    <scope>NUCLEOTIDE SEQUENCE [LARGE SCALE GENOMIC DNA]</scope>
    <source>
        <strain evidence="2 3">DSM 23365</strain>
    </source>
</reference>
<dbReference type="AlphaFoldDB" id="A0A0R2EQK2"/>
<keyword evidence="3" id="KW-1185">Reference proteome</keyword>
<dbReference type="STRING" id="1423804.FD14_GL001936"/>